<dbReference type="Proteomes" id="UP000032266">
    <property type="component" value="Chromosome"/>
</dbReference>
<evidence type="ECO:0000313" key="3">
    <source>
        <dbReference type="Proteomes" id="UP000032266"/>
    </source>
</evidence>
<dbReference type="KEGG" id="gsn:YC6258_05840"/>
<dbReference type="NCBIfam" id="TIGR03696">
    <property type="entry name" value="Rhs_assc_core"/>
    <property type="match status" value="1"/>
</dbReference>
<organism evidence="2 3">
    <name type="scientific">Gynuella sunshinyii YC6258</name>
    <dbReference type="NCBI Taxonomy" id="1445510"/>
    <lineage>
        <taxon>Bacteria</taxon>
        <taxon>Pseudomonadati</taxon>
        <taxon>Pseudomonadota</taxon>
        <taxon>Gammaproteobacteria</taxon>
        <taxon>Oceanospirillales</taxon>
        <taxon>Saccharospirillaceae</taxon>
        <taxon>Gynuella</taxon>
    </lineage>
</organism>
<reference evidence="2 3" key="1">
    <citation type="submission" date="2014-01" db="EMBL/GenBank/DDBJ databases">
        <title>Full genme sequencing of cellulolytic bacterium Gynuella sunshinyii YC6258T gen. nov., sp. nov.</title>
        <authorList>
            <person name="Khan H."/>
            <person name="Chung E.J."/>
            <person name="Chung Y.R."/>
        </authorList>
    </citation>
    <scope>NUCLEOTIDE SEQUENCE [LARGE SCALE GENOMIC DNA]</scope>
    <source>
        <strain evidence="2 3">YC6258</strain>
    </source>
</reference>
<dbReference type="HOGENOM" id="CLU_252695_0_0_6"/>
<feature type="signal peptide" evidence="1">
    <location>
        <begin position="1"/>
        <end position="25"/>
    </location>
</feature>
<keyword evidence="3" id="KW-1185">Reference proteome</keyword>
<sequence>MKRTNIFLSTILCLSALSITIPAHATHAPGEIIKLPEANKPLVSDELVPPATEVYSSQSIPARKAVTTLRTLSGIPDISDIDTLDIPYYDRLGFDGAATLNGSAFDYTISHHNGQLVISQTDVSLSGNGLPIVVNRNYRSRTNVTADLRWSPLGFGWDLHFGRLKFQAYRLQDGGLCHQPSDEIRYNPLIEMPDYSVEQFYGVTGEGEHVFRTVSGIIGRCNDEGDFVATTPGGIDYTFDLSSGYLGGDSTDSLRWLPVTHIEDLHGNQLNIRYETDVYNGVYPTRIEDPADDRYVQFNYDTSEDYKQLVSLTYPGPNGTNTIRYTHTPVNVATQSGGVNGGMTLDEVILPEDERYRYTYHSFSGDISNANNPDGFHLKSVTLPVGNSLTFDYQATIYNAGENTQQIIPNVRSVHHENIGRDDFYTCYNYSQNLERDYAPGYTHYDVTTVTGPYRDACATPIPDSYTQTDYFVAGQPFLENSISVVDNGDGTSTLGSQFHMLGMTVLTATVAHNGNLASYQTNGFTFKTIGNQKSVLTHNGIVYRGPPAFPVLNSSKTFNQGIPKQIVHNSLDQFGNPLHSTFVSSNAYEEYQYTYLTPTTTAWHPSLVTSETLLGASNSHGSSNIAGDDSVTTNVYDAQLQLTDKTINGITHHYRYNRYGLLEQVSLEGDILEQHSDYHYGVARHTTLGNDEQSYDRTVATGGYVTSETDARGSAKTYTYDDLGRVSRIGFSLGNPVDVSYQRNVIHMTRGPLQQTLTYTDNGQLLCHEMTGENETLYQSYQYLLNGQVSQVWYPNSAGCQTGPAVAYDWLYDLRLERVTYPDGNTRNYSYNGTVTSVQDENGNVWQHTRRYGSQSTYEVRTQSPIGTLTAYAFNRIGQRTRIIQGTPVPGDEGQIYTKALHDFEYNDHFQLTSQTSYEEGTRTYTYHRNGLLASMQQNDLPAEHYAYDGLQRLIATTYSDATLDVEYRYDGSGNLVEIRNGIASRVYDYDLNNNLISLSSVLASPLSDTQTVSYEYDQNDQLSRLTYPGGLAVDYAPDAFGRPTQVGSYIRHIRYHPSGAITQLTYGNGQVQQFSLDPERLWSTGTELAGKFSKTAQRDAMGNLTAIQDSLHSEADKLYRYDRDNRLLSSTGYWGNQEFGLDSNSNITGVTLASDHQISYYISNRNIPRAIQEINGGVTTLQSITADAQGRIEQLGDWRYQWNQRHNLVSAQSPSGKTAQFHYDGHNGLVARQNDNRTERYLRDDQHKVLASHSTDGEYSLHIYLNGQTVANLTGSDTQTETVEYIHSDLAMNPIMATDASGQMVWSKDYDPYGNEGRVTGDGDTRELTFHHHQRIADAGLVYVGARWYSPRLRRFISPDPVGVPDAAVTGVNRFHYGLDNPLAYTDPDGEFVNLIVGALAGAAIDAAMQGVFIATGVQDEFKWGQVAGAAAMGVVGGGVFSKGVQLAKALKSGKKVADKAEDLVTVRHHTSPNGLKGIKANNSINPARPAGMDRTVGVHVEVAPFGSAETASAEMGAYGRGAFVELQVPKASVRQTFIGSSRNTGIIPSNSAVSLEGTNAKFVNSSWWKLWE</sequence>
<feature type="chain" id="PRO_5002194828" evidence="1">
    <location>
        <begin position="26"/>
        <end position="1575"/>
    </location>
</feature>
<name>A0A0C5VX26_9GAMM</name>
<evidence type="ECO:0000256" key="1">
    <source>
        <dbReference type="SAM" id="SignalP"/>
    </source>
</evidence>
<proteinExistence type="predicted"/>
<dbReference type="PANTHER" id="PTHR32305:SF15">
    <property type="entry name" value="PROTEIN RHSA-RELATED"/>
    <property type="match status" value="1"/>
</dbReference>
<gene>
    <name evidence="2" type="ORF">YC6258_05840</name>
</gene>
<dbReference type="OrthoDB" id="9815414at2"/>
<evidence type="ECO:0000313" key="2">
    <source>
        <dbReference type="EMBL" id="AJQ97868.1"/>
    </source>
</evidence>
<accession>A0A0C5VX26</accession>
<protein>
    <submittedName>
        <fullName evidence="2">Rhs family protein</fullName>
    </submittedName>
</protein>
<dbReference type="RefSeq" id="WP_044619494.1">
    <property type="nucleotide sequence ID" value="NZ_CP007142.1"/>
</dbReference>
<dbReference type="InterPro" id="IPR022385">
    <property type="entry name" value="Rhs_assc_core"/>
</dbReference>
<dbReference type="PANTHER" id="PTHR32305">
    <property type="match status" value="1"/>
</dbReference>
<dbReference type="InterPro" id="IPR050708">
    <property type="entry name" value="T6SS_VgrG/RHS"/>
</dbReference>
<dbReference type="PATRIC" id="fig|1445510.3.peg.5800"/>
<keyword evidence="1" id="KW-0732">Signal</keyword>
<dbReference type="STRING" id="1445510.YC6258_05840"/>
<dbReference type="Gene3D" id="2.180.10.10">
    <property type="entry name" value="RHS repeat-associated core"/>
    <property type="match status" value="2"/>
</dbReference>
<dbReference type="EMBL" id="CP007142">
    <property type="protein sequence ID" value="AJQ97868.1"/>
    <property type="molecule type" value="Genomic_DNA"/>
</dbReference>